<dbReference type="RefSeq" id="XP_040738868.1">
    <property type="nucleotide sequence ID" value="XM_040872988.1"/>
</dbReference>
<comment type="similarity">
    <text evidence="2 8">Belongs to the cytochrome P450 family.</text>
</comment>
<keyword evidence="4 8" id="KW-0560">Oxidoreductase</keyword>
<dbReference type="SUPFAM" id="SSF48264">
    <property type="entry name" value="Cytochrome P450"/>
    <property type="match status" value="1"/>
</dbReference>
<dbReference type="STRING" id="1196081.A0A364LEZ1"/>
<evidence type="ECO:0000256" key="5">
    <source>
        <dbReference type="ARBA" id="ARBA00023004"/>
    </source>
</evidence>
<dbReference type="InterPro" id="IPR001128">
    <property type="entry name" value="Cyt_P450"/>
</dbReference>
<evidence type="ECO:0000256" key="8">
    <source>
        <dbReference type="RuleBase" id="RU000461"/>
    </source>
</evidence>
<dbReference type="Pfam" id="PF00067">
    <property type="entry name" value="p450"/>
    <property type="match status" value="1"/>
</dbReference>
<keyword evidence="5 7" id="KW-0408">Iron</keyword>
<accession>A0A364LEZ1</accession>
<evidence type="ECO:0000256" key="1">
    <source>
        <dbReference type="ARBA" id="ARBA00001971"/>
    </source>
</evidence>
<dbReference type="InterPro" id="IPR017972">
    <property type="entry name" value="Cyt_P450_CS"/>
</dbReference>
<dbReference type="Gene3D" id="1.10.630.10">
    <property type="entry name" value="Cytochrome P450"/>
    <property type="match status" value="1"/>
</dbReference>
<keyword evidence="10" id="KW-1185">Reference proteome</keyword>
<gene>
    <name evidence="9" type="ORF">BHQ10_010366</name>
</gene>
<evidence type="ECO:0000313" key="9">
    <source>
        <dbReference type="EMBL" id="RAO74354.1"/>
    </source>
</evidence>
<dbReference type="PRINTS" id="PR00463">
    <property type="entry name" value="EP450I"/>
</dbReference>
<proteinExistence type="inferred from homology"/>
<evidence type="ECO:0000256" key="2">
    <source>
        <dbReference type="ARBA" id="ARBA00010617"/>
    </source>
</evidence>
<dbReference type="GeneID" id="63799580"/>
<dbReference type="PROSITE" id="PS00086">
    <property type="entry name" value="CYTOCHROME_P450"/>
    <property type="match status" value="1"/>
</dbReference>
<dbReference type="InterPro" id="IPR036396">
    <property type="entry name" value="Cyt_P450_sf"/>
</dbReference>
<protein>
    <recommendedName>
        <fullName evidence="11">Cytochrome P450</fullName>
    </recommendedName>
</protein>
<dbReference type="InterPro" id="IPR002401">
    <property type="entry name" value="Cyt_P450_E_grp-I"/>
</dbReference>
<evidence type="ECO:0000256" key="6">
    <source>
        <dbReference type="ARBA" id="ARBA00023033"/>
    </source>
</evidence>
<dbReference type="OrthoDB" id="1103324at2759"/>
<dbReference type="PANTHER" id="PTHR46300">
    <property type="entry name" value="P450, PUTATIVE (EUROFUNG)-RELATED-RELATED"/>
    <property type="match status" value="1"/>
</dbReference>
<dbReference type="PANTHER" id="PTHR46300:SF2">
    <property type="entry name" value="CYTOCHROME P450 MONOOXYGENASE ALNH-RELATED"/>
    <property type="match status" value="1"/>
</dbReference>
<name>A0A364LEZ1_TALAM</name>
<evidence type="ECO:0000313" key="10">
    <source>
        <dbReference type="Proteomes" id="UP000249363"/>
    </source>
</evidence>
<dbReference type="GO" id="GO:0020037">
    <property type="term" value="F:heme binding"/>
    <property type="evidence" value="ECO:0007669"/>
    <property type="project" value="InterPro"/>
</dbReference>
<dbReference type="GO" id="GO:0016705">
    <property type="term" value="F:oxidoreductase activity, acting on paired donors, with incorporation or reduction of molecular oxygen"/>
    <property type="evidence" value="ECO:0007669"/>
    <property type="project" value="InterPro"/>
</dbReference>
<feature type="binding site" description="axial binding residue" evidence="7">
    <location>
        <position position="484"/>
    </location>
    <ligand>
        <name>heme</name>
        <dbReference type="ChEBI" id="CHEBI:30413"/>
    </ligand>
    <ligandPart>
        <name>Fe</name>
        <dbReference type="ChEBI" id="CHEBI:18248"/>
    </ligandPart>
</feature>
<evidence type="ECO:0008006" key="11">
    <source>
        <dbReference type="Google" id="ProtNLM"/>
    </source>
</evidence>
<keyword evidence="6 8" id="KW-0503">Monooxygenase</keyword>
<reference evidence="9 10" key="1">
    <citation type="journal article" date="2017" name="Biotechnol. Biofuels">
        <title>Differential beta-glucosidase expression as a function of carbon source availability in Talaromyces amestolkiae: a genomic and proteomic approach.</title>
        <authorList>
            <person name="de Eugenio L.I."/>
            <person name="Mendez-Liter J.A."/>
            <person name="Nieto-Dominguez M."/>
            <person name="Alonso L."/>
            <person name="Gil-Munoz J."/>
            <person name="Barriuso J."/>
            <person name="Prieto A."/>
            <person name="Martinez M.J."/>
        </authorList>
    </citation>
    <scope>NUCLEOTIDE SEQUENCE [LARGE SCALE GENOMIC DNA]</scope>
    <source>
        <strain evidence="9 10">CIB</strain>
    </source>
</reference>
<keyword evidence="7 8" id="KW-0349">Heme</keyword>
<dbReference type="Proteomes" id="UP000249363">
    <property type="component" value="Unassembled WGS sequence"/>
</dbReference>
<dbReference type="InterPro" id="IPR050364">
    <property type="entry name" value="Cytochrome_P450_fung"/>
</dbReference>
<dbReference type="AlphaFoldDB" id="A0A364LEZ1"/>
<organism evidence="9 10">
    <name type="scientific">Talaromyces amestolkiae</name>
    <dbReference type="NCBI Taxonomy" id="1196081"/>
    <lineage>
        <taxon>Eukaryota</taxon>
        <taxon>Fungi</taxon>
        <taxon>Dikarya</taxon>
        <taxon>Ascomycota</taxon>
        <taxon>Pezizomycotina</taxon>
        <taxon>Eurotiomycetes</taxon>
        <taxon>Eurotiomycetidae</taxon>
        <taxon>Eurotiales</taxon>
        <taxon>Trichocomaceae</taxon>
        <taxon>Talaromyces</taxon>
        <taxon>Talaromyces sect. Talaromyces</taxon>
    </lineage>
</organism>
<keyword evidence="3 7" id="KW-0479">Metal-binding</keyword>
<comment type="caution">
    <text evidence="9">The sequence shown here is derived from an EMBL/GenBank/DDBJ whole genome shotgun (WGS) entry which is preliminary data.</text>
</comment>
<dbReference type="GO" id="GO:0005506">
    <property type="term" value="F:iron ion binding"/>
    <property type="evidence" value="ECO:0007669"/>
    <property type="project" value="InterPro"/>
</dbReference>
<evidence type="ECO:0000256" key="4">
    <source>
        <dbReference type="ARBA" id="ARBA00023002"/>
    </source>
</evidence>
<evidence type="ECO:0000256" key="7">
    <source>
        <dbReference type="PIRSR" id="PIRSR602401-1"/>
    </source>
</evidence>
<dbReference type="EMBL" id="MIKG01000040">
    <property type="protein sequence ID" value="RAO74354.1"/>
    <property type="molecule type" value="Genomic_DNA"/>
</dbReference>
<dbReference type="GO" id="GO:0004497">
    <property type="term" value="F:monooxygenase activity"/>
    <property type="evidence" value="ECO:0007669"/>
    <property type="project" value="UniProtKB-KW"/>
</dbReference>
<evidence type="ECO:0000256" key="3">
    <source>
        <dbReference type="ARBA" id="ARBA00022723"/>
    </source>
</evidence>
<comment type="cofactor">
    <cofactor evidence="1 7">
        <name>heme</name>
        <dbReference type="ChEBI" id="CHEBI:30413"/>
    </cofactor>
</comment>
<sequence>MNENEISFLPHWPPLVTVCLLLGAALFAFLRIHPAGAKDLPLPPQPKGNLILGNLSEVITASKQSLQHLLMQNWARQHGEVVRVRIGPISNYFLNSDRAVKTIRWSAAEGGGADTDSCLYKEIIDRSSAISSERPRWIVSNELICNKMNVLLLDGSDPRWKTQRRVIKTYMTGVPRADAGLPILNYETAKFLHAITNSPEVGQNGTRILRSIARYTYSAFATLTFGMDVPDINDPTISYIHETGLAQILGTIPGMHMVDIFTWLDHLPLCLKPWEQNARQRFKRDLEWCSVRLQRLRDPDFAGKYMTDAFLPSVIRGPDCGGLETAEEAAYLSLQLIIAAADTSQISTWSFLEAMLQYPDVQRKARAEIEAVVGDRLPEFADLEGIPYVRCVMKEVWRWRPPVSLGHPHFTTKDIVYNGQCIPRGSRLHVNAWAIAHDPNRHDDPERFWPDRYADDRTTAEQSINSPDVTKRDHFAFGAGRRICPGYHVAERSLAIAAMRILWAFEIKWAPGIQEPVDPLTYMHHSEMPGNASSRLPVTLRVLSQEKADIINREFERLERERAKIASLSSFD</sequence>